<evidence type="ECO:0000313" key="3">
    <source>
        <dbReference type="EMBL" id="QKH22943.1"/>
    </source>
</evidence>
<dbReference type="Proteomes" id="UP001181533">
    <property type="component" value="Unassembled WGS sequence"/>
</dbReference>
<evidence type="ECO:0000313" key="5">
    <source>
        <dbReference type="Proteomes" id="UP000501107"/>
    </source>
</evidence>
<dbReference type="RefSeq" id="WP_000619349.1">
    <property type="nucleotide sequence ID" value="NZ_CP009334.1"/>
</dbReference>
<gene>
    <name evidence="1" type="ORF">BF38_6050</name>
    <name evidence="2" type="ORF">FO599_00700</name>
    <name evidence="3" type="ORF">FOC89_02895</name>
</gene>
<dbReference type="AlphaFoldDB" id="A0A0B5NLK7"/>
<keyword evidence="3" id="KW-0614">Plasmid</keyword>
<protein>
    <submittedName>
        <fullName evidence="3">Uncharacterized protein</fullName>
    </submittedName>
</protein>
<dbReference type="EMBL" id="VKQN01000001">
    <property type="protein sequence ID" value="MDR4174648.1"/>
    <property type="molecule type" value="Genomic_DNA"/>
</dbReference>
<reference evidence="2" key="2">
    <citation type="submission" date="2019-07" db="EMBL/GenBank/DDBJ databases">
        <title>Phylogenomic Reclassification of ATCC Bacillus Strains and Various Taxa within the Genus Bacillus.</title>
        <authorList>
            <person name="Riojas M.A."/>
            <person name="Frank A.M."/>
            <person name="Fenn S.L."/>
            <person name="King S.P."/>
            <person name="Brower S.M."/>
            <person name="Hazbon M.H."/>
        </authorList>
    </citation>
    <scope>NUCLEOTIDE SEQUENCE</scope>
    <source>
        <strain evidence="2">ATCC 35646</strain>
    </source>
</reference>
<geneLocation type="plasmid" evidence="1 4">
    <name>2</name>
</geneLocation>
<geneLocation type="plasmid" evidence="3 5">
    <name>unnamed3</name>
</geneLocation>
<reference evidence="1 4" key="1">
    <citation type="journal article" date="2015" name="Genome Announc.">
        <title>Complete genome sequences for 35 biothreat assay-relevant bacillus species.</title>
        <authorList>
            <person name="Johnson S.L."/>
            <person name="Daligault H.E."/>
            <person name="Davenport K.W."/>
            <person name="Jaissle J."/>
            <person name="Frey K.G."/>
            <person name="Ladner J.T."/>
            <person name="Broomall S.M."/>
            <person name="Bishop-Lilly K.A."/>
            <person name="Bruce D.C."/>
            <person name="Gibbons H.S."/>
            <person name="Coyne S.R."/>
            <person name="Lo C.C."/>
            <person name="Meincke L."/>
            <person name="Munk A.C."/>
            <person name="Koroleva G.I."/>
            <person name="Rosenzweig C.N."/>
            <person name="Palacios G.F."/>
            <person name="Redden C.L."/>
            <person name="Minogue T.D."/>
            <person name="Chain P.S."/>
        </authorList>
    </citation>
    <scope>NUCLEOTIDE SEQUENCE [LARGE SCALE GENOMIC DNA]</scope>
    <source>
        <strain evidence="1 4">HD1011</strain>
        <plasmid evidence="1 4">2</plasmid>
    </source>
</reference>
<dbReference type="EMBL" id="CP053979">
    <property type="protein sequence ID" value="QKH22943.1"/>
    <property type="molecule type" value="Genomic_DNA"/>
</dbReference>
<dbReference type="Proteomes" id="UP000031876">
    <property type="component" value="Plasmid 2"/>
</dbReference>
<evidence type="ECO:0000313" key="1">
    <source>
        <dbReference type="EMBL" id="AJG74222.1"/>
    </source>
</evidence>
<dbReference type="Proteomes" id="UP000501107">
    <property type="component" value="Plasmid unnamed3"/>
</dbReference>
<accession>A0A0B5NLK7</accession>
<dbReference type="EMBL" id="CP009334">
    <property type="protein sequence ID" value="AJG74222.1"/>
    <property type="molecule type" value="Genomic_DNA"/>
</dbReference>
<sequence>MIRINRIVAENSEEELFYVYDEVGKLLLDGADKLVFEEWSEFVGVELPKEFVLHRIGEIQITVFESDREIEIEEYMDANKLFKNVKPILTYVTNSERNPNMRVLGFVKVGEHKTTMYKPAKESQYFDHPRKYMNKEAYDKLPQIYLFM</sequence>
<dbReference type="KEGG" id="btw:BF38_6050"/>
<reference evidence="3 5" key="3">
    <citation type="submission" date="2020-05" db="EMBL/GenBank/DDBJ databases">
        <title>FDA dAtabase for Regulatory Grade micrObial Sequences (FDA-ARGOS): Supporting development and validation of Infectious Disease Dx tests.</title>
        <authorList>
            <person name="Nelson B."/>
            <person name="Plummer A."/>
            <person name="Tallon L."/>
            <person name="Sadzewicz L."/>
            <person name="Zhao X."/>
            <person name="Vavikolanu K."/>
            <person name="Mehta A."/>
            <person name="Aluvathingal J."/>
            <person name="Nadendla S."/>
            <person name="Myers T."/>
            <person name="Yan Y."/>
            <person name="Sichtig H."/>
        </authorList>
    </citation>
    <scope>NUCLEOTIDE SEQUENCE [LARGE SCALE GENOMIC DNA]</scope>
    <source>
        <strain evidence="3 5">FDAARGOS_795</strain>
        <plasmid evidence="3 5">unnamed3</plasmid>
    </source>
</reference>
<evidence type="ECO:0000313" key="4">
    <source>
        <dbReference type="Proteomes" id="UP000031876"/>
    </source>
</evidence>
<organism evidence="3 5">
    <name type="scientific">Bacillus thuringiensis</name>
    <dbReference type="NCBI Taxonomy" id="1428"/>
    <lineage>
        <taxon>Bacteria</taxon>
        <taxon>Bacillati</taxon>
        <taxon>Bacillota</taxon>
        <taxon>Bacilli</taxon>
        <taxon>Bacillales</taxon>
        <taxon>Bacillaceae</taxon>
        <taxon>Bacillus</taxon>
        <taxon>Bacillus cereus group</taxon>
    </lineage>
</organism>
<name>A0A0B5NLK7_BACTU</name>
<evidence type="ECO:0000313" key="2">
    <source>
        <dbReference type="EMBL" id="MDR4174648.1"/>
    </source>
</evidence>
<proteinExistence type="predicted"/>